<dbReference type="Pfam" id="PF02569">
    <property type="entry name" value="Pantoate_ligase"/>
    <property type="match status" value="1"/>
</dbReference>
<dbReference type="InterPro" id="IPR004821">
    <property type="entry name" value="Cyt_trans-like"/>
</dbReference>
<dbReference type="Gene3D" id="3.40.50.620">
    <property type="entry name" value="HUPs"/>
    <property type="match status" value="1"/>
</dbReference>
<dbReference type="CDD" id="cd00560">
    <property type="entry name" value="PanC"/>
    <property type="match status" value="1"/>
</dbReference>
<dbReference type="NCBIfam" id="TIGR00125">
    <property type="entry name" value="cyt_tran_rel"/>
    <property type="match status" value="1"/>
</dbReference>
<dbReference type="GO" id="GO:0005829">
    <property type="term" value="C:cytosol"/>
    <property type="evidence" value="ECO:0007669"/>
    <property type="project" value="TreeGrafter"/>
</dbReference>
<keyword evidence="3 8" id="KW-0436">Ligase</keyword>
<dbReference type="PANTHER" id="PTHR21299">
    <property type="entry name" value="CYTIDYLATE KINASE/PANTOATE-BETA-ALANINE LIGASE"/>
    <property type="match status" value="1"/>
</dbReference>
<evidence type="ECO:0000256" key="2">
    <source>
        <dbReference type="ARBA" id="ARBA00009256"/>
    </source>
</evidence>
<dbReference type="HAMAP" id="MF_00158">
    <property type="entry name" value="PanC"/>
    <property type="match status" value="1"/>
</dbReference>
<dbReference type="STRING" id="392015.SAMN05421543_12924"/>
<dbReference type="FunFam" id="3.40.50.620:FF:000013">
    <property type="entry name" value="Pantothenate synthetase"/>
    <property type="match status" value="1"/>
</dbReference>
<dbReference type="eggNOG" id="COG0414">
    <property type="taxonomic scope" value="Bacteria"/>
</dbReference>
<comment type="subcellular location">
    <subcellularLocation>
        <location evidence="8">Cytoplasm</location>
    </subcellularLocation>
</comment>
<evidence type="ECO:0000313" key="10">
    <source>
        <dbReference type="Proteomes" id="UP000183508"/>
    </source>
</evidence>
<dbReference type="SUPFAM" id="SSF52374">
    <property type="entry name" value="Nucleotidylyl transferase"/>
    <property type="match status" value="1"/>
</dbReference>
<dbReference type="NCBIfam" id="TIGR00018">
    <property type="entry name" value="panC"/>
    <property type="match status" value="1"/>
</dbReference>
<feature type="binding site" evidence="8">
    <location>
        <position position="61"/>
    </location>
    <ligand>
        <name>(R)-pantoate</name>
        <dbReference type="ChEBI" id="CHEBI:15980"/>
    </ligand>
</feature>
<evidence type="ECO:0000256" key="8">
    <source>
        <dbReference type="HAMAP-Rule" id="MF_00158"/>
    </source>
</evidence>
<dbReference type="Proteomes" id="UP000183508">
    <property type="component" value="Unassembled WGS sequence"/>
</dbReference>
<dbReference type="UniPathway" id="UPA00028">
    <property type="reaction ID" value="UER00005"/>
</dbReference>
<dbReference type="GO" id="GO:0015940">
    <property type="term" value="P:pantothenate biosynthetic process"/>
    <property type="evidence" value="ECO:0007669"/>
    <property type="project" value="UniProtKB-UniRule"/>
</dbReference>
<keyword evidence="8" id="KW-0963">Cytoplasm</keyword>
<dbReference type="Gene3D" id="3.30.1300.10">
    <property type="entry name" value="Pantoate-beta-alanine ligase, C-terminal domain"/>
    <property type="match status" value="1"/>
</dbReference>
<keyword evidence="10" id="KW-1185">Reference proteome</keyword>
<dbReference type="GO" id="GO:0004592">
    <property type="term" value="F:pantoate-beta-alanine ligase activity"/>
    <property type="evidence" value="ECO:0007669"/>
    <property type="project" value="UniProtKB-UniRule"/>
</dbReference>
<comment type="pathway">
    <text evidence="1 8">Cofactor biosynthesis; (R)-pantothenate biosynthesis; (R)-pantothenate from (R)-pantoate and beta-alanine: step 1/1.</text>
</comment>
<comment type="function">
    <text evidence="8">Catalyzes the condensation of pantoate with beta-alanine in an ATP-dependent reaction via a pantoyl-adenylate intermediate.</text>
</comment>
<evidence type="ECO:0000256" key="6">
    <source>
        <dbReference type="ARBA" id="ARBA00022840"/>
    </source>
</evidence>
<feature type="binding site" evidence="8">
    <location>
        <begin position="147"/>
        <end position="150"/>
    </location>
    <ligand>
        <name>ATP</name>
        <dbReference type="ChEBI" id="CHEBI:30616"/>
    </ligand>
</feature>
<evidence type="ECO:0000256" key="7">
    <source>
        <dbReference type="ARBA" id="ARBA00048258"/>
    </source>
</evidence>
<feature type="active site" description="Proton donor" evidence="8">
    <location>
        <position position="37"/>
    </location>
</feature>
<evidence type="ECO:0000256" key="4">
    <source>
        <dbReference type="ARBA" id="ARBA00022655"/>
    </source>
</evidence>
<name>A0A1I7L947_9BACL</name>
<dbReference type="EC" id="6.3.2.1" evidence="8"/>
<dbReference type="InterPro" id="IPR042176">
    <property type="entry name" value="Pantoate_ligase_C"/>
</dbReference>
<evidence type="ECO:0000256" key="1">
    <source>
        <dbReference type="ARBA" id="ARBA00004990"/>
    </source>
</evidence>
<comment type="miscellaneous">
    <text evidence="8">The reaction proceeds by a bi uni uni bi ping pong mechanism.</text>
</comment>
<feature type="binding site" evidence="8">
    <location>
        <position position="61"/>
    </location>
    <ligand>
        <name>beta-alanine</name>
        <dbReference type="ChEBI" id="CHEBI:57966"/>
    </ligand>
</feature>
<comment type="subunit">
    <text evidence="8">Homodimer.</text>
</comment>
<dbReference type="InterPro" id="IPR014729">
    <property type="entry name" value="Rossmann-like_a/b/a_fold"/>
</dbReference>
<dbReference type="GO" id="GO:0005524">
    <property type="term" value="F:ATP binding"/>
    <property type="evidence" value="ECO:0007669"/>
    <property type="project" value="UniProtKB-KW"/>
</dbReference>
<evidence type="ECO:0000256" key="3">
    <source>
        <dbReference type="ARBA" id="ARBA00022598"/>
    </source>
</evidence>
<sequence length="289" mass="32455">MRRIDSIVELRGVIRAAKQSGKTVGFVPTMGYLHEGHLSLVDAARRDNDLVVVSIFVNPLQFGPNEDLDRYPRDLDRDSSLLEQRGCDVLFAPSVEEMYPRPMETMVEVTDLGRRLCGKTRLTHFRGVATVVSKLFHIVTPDRAYFGRKDGQQVAVIRRMVQDLNFPVEIVDVPTVREPDGLAMSSRNLYLTPEERPHATVLYRALQHAKERILAGERDGRTLANFVGEIVASEPMVKLDYAETVYLDDLKPADVLEGRVMIAVAAYVGKARLIDNLQLIIEGGTVREI</sequence>
<evidence type="ECO:0000313" key="9">
    <source>
        <dbReference type="EMBL" id="SFV06302.1"/>
    </source>
</evidence>
<feature type="binding site" evidence="8">
    <location>
        <position position="176"/>
    </location>
    <ligand>
        <name>ATP</name>
        <dbReference type="ChEBI" id="CHEBI:30616"/>
    </ligand>
</feature>
<keyword evidence="5 8" id="KW-0547">Nucleotide-binding</keyword>
<evidence type="ECO:0000256" key="5">
    <source>
        <dbReference type="ARBA" id="ARBA00022741"/>
    </source>
</evidence>
<dbReference type="AlphaFoldDB" id="A0A1I7L947"/>
<protein>
    <recommendedName>
        <fullName evidence="8">Pantothenate synthetase</fullName>
        <shortName evidence="8">PS</shortName>
        <ecNumber evidence="8">6.3.2.1</ecNumber>
    </recommendedName>
    <alternativeName>
        <fullName evidence="8">Pantoate--beta-alanine ligase</fullName>
    </alternativeName>
    <alternativeName>
        <fullName evidence="8">Pantoate-activating enzyme</fullName>
    </alternativeName>
</protein>
<dbReference type="EMBL" id="FPBV01000029">
    <property type="protein sequence ID" value="SFV06302.1"/>
    <property type="molecule type" value="Genomic_DNA"/>
</dbReference>
<dbReference type="RefSeq" id="WP_074956241.1">
    <property type="nucleotide sequence ID" value="NZ_FPBV01000029.1"/>
</dbReference>
<proteinExistence type="inferred from homology"/>
<keyword evidence="4 8" id="KW-0566">Pantothenate biosynthesis</keyword>
<feature type="binding site" evidence="8">
    <location>
        <begin position="30"/>
        <end position="37"/>
    </location>
    <ligand>
        <name>ATP</name>
        <dbReference type="ChEBI" id="CHEBI:30616"/>
    </ligand>
</feature>
<comment type="similarity">
    <text evidence="2 8">Belongs to the pantothenate synthetase family.</text>
</comment>
<dbReference type="FunFam" id="3.30.1300.10:FF:000001">
    <property type="entry name" value="Pantothenate synthetase"/>
    <property type="match status" value="1"/>
</dbReference>
<gene>
    <name evidence="8" type="primary">panC</name>
    <name evidence="9" type="ORF">SAMN05421543_12924</name>
</gene>
<organism evidence="9 10">
    <name type="scientific">Alicyclobacillus macrosporangiidus</name>
    <dbReference type="NCBI Taxonomy" id="392015"/>
    <lineage>
        <taxon>Bacteria</taxon>
        <taxon>Bacillati</taxon>
        <taxon>Bacillota</taxon>
        <taxon>Bacilli</taxon>
        <taxon>Bacillales</taxon>
        <taxon>Alicyclobacillaceae</taxon>
        <taxon>Alicyclobacillus</taxon>
    </lineage>
</organism>
<keyword evidence="6 8" id="KW-0067">ATP-binding</keyword>
<accession>A0A1I7L947</accession>
<comment type="catalytic activity">
    <reaction evidence="7 8">
        <text>(R)-pantoate + beta-alanine + ATP = (R)-pantothenate + AMP + diphosphate + H(+)</text>
        <dbReference type="Rhea" id="RHEA:10912"/>
        <dbReference type="ChEBI" id="CHEBI:15378"/>
        <dbReference type="ChEBI" id="CHEBI:15980"/>
        <dbReference type="ChEBI" id="CHEBI:29032"/>
        <dbReference type="ChEBI" id="CHEBI:30616"/>
        <dbReference type="ChEBI" id="CHEBI:33019"/>
        <dbReference type="ChEBI" id="CHEBI:57966"/>
        <dbReference type="ChEBI" id="CHEBI:456215"/>
        <dbReference type="EC" id="6.3.2.1"/>
    </reaction>
</comment>
<reference evidence="10" key="1">
    <citation type="submission" date="2016-10" db="EMBL/GenBank/DDBJ databases">
        <authorList>
            <person name="Varghese N."/>
        </authorList>
    </citation>
    <scope>NUCLEOTIDE SEQUENCE [LARGE SCALE GENOMIC DNA]</scope>
    <source>
        <strain evidence="10">DSM 17980</strain>
    </source>
</reference>
<feature type="binding site" evidence="8">
    <location>
        <begin position="184"/>
        <end position="187"/>
    </location>
    <ligand>
        <name>ATP</name>
        <dbReference type="ChEBI" id="CHEBI:30616"/>
    </ligand>
</feature>
<feature type="binding site" evidence="8">
    <location>
        <position position="153"/>
    </location>
    <ligand>
        <name>(R)-pantoate</name>
        <dbReference type="ChEBI" id="CHEBI:15980"/>
    </ligand>
</feature>
<dbReference type="OrthoDB" id="9773087at2"/>
<dbReference type="InterPro" id="IPR003721">
    <property type="entry name" value="Pantoate_ligase"/>
</dbReference>
<dbReference type="PANTHER" id="PTHR21299:SF1">
    <property type="entry name" value="PANTOATE--BETA-ALANINE LIGASE"/>
    <property type="match status" value="1"/>
</dbReference>